<reference evidence="3" key="1">
    <citation type="journal article" date="2023" name="bioRxiv">
        <title>Complete genome of the Medicago anthracnose fungus, Colletotrichum destructivum, reveals a mini-chromosome-like region within a core chromosome.</title>
        <authorList>
            <person name="Lapalu N."/>
            <person name="Simon A."/>
            <person name="Lu A."/>
            <person name="Plaumann P.-L."/>
            <person name="Amselem J."/>
            <person name="Pigne S."/>
            <person name="Auger A."/>
            <person name="Koch C."/>
            <person name="Dallery J.-F."/>
            <person name="O'Connell R.J."/>
        </authorList>
    </citation>
    <scope>NUCLEOTIDE SEQUENCE [LARGE SCALE GENOMIC DNA]</scope>
    <source>
        <strain evidence="3">CBS 520.97</strain>
    </source>
</reference>
<feature type="region of interest" description="Disordered" evidence="1">
    <location>
        <begin position="36"/>
        <end position="62"/>
    </location>
</feature>
<sequence length="153" mass="16906">MNVSQEGDSNTTNSLATDSHNFGIFRHLPTWLLESDGHPPRLKQRGDHKSCSVRGGGAAKRPVPHTARICKTGFAPEESKLDNVHSAKMRSCGTLGTWGRRGICVRHSLPDHYPDIQDKVLIRAYTGVTTTRQPLKTIRKPGSAILISFVLPW</sequence>
<evidence type="ECO:0000256" key="1">
    <source>
        <dbReference type="SAM" id="MobiDB-lite"/>
    </source>
</evidence>
<protein>
    <submittedName>
        <fullName evidence="2">Uncharacterized protein</fullName>
    </submittedName>
</protein>
<dbReference type="KEGG" id="cdet:87944146"/>
<organism evidence="2 3">
    <name type="scientific">Colletotrichum destructivum</name>
    <dbReference type="NCBI Taxonomy" id="34406"/>
    <lineage>
        <taxon>Eukaryota</taxon>
        <taxon>Fungi</taxon>
        <taxon>Dikarya</taxon>
        <taxon>Ascomycota</taxon>
        <taxon>Pezizomycotina</taxon>
        <taxon>Sordariomycetes</taxon>
        <taxon>Hypocreomycetidae</taxon>
        <taxon>Glomerellales</taxon>
        <taxon>Glomerellaceae</taxon>
        <taxon>Colletotrichum</taxon>
        <taxon>Colletotrichum destructivum species complex</taxon>
    </lineage>
</organism>
<gene>
    <name evidence="2" type="ORF">CDEST_07643</name>
</gene>
<dbReference type="EMBL" id="CP137309">
    <property type="protein sequence ID" value="WQF82629.1"/>
    <property type="molecule type" value="Genomic_DNA"/>
</dbReference>
<dbReference type="Proteomes" id="UP001322277">
    <property type="component" value="Chromosome 5"/>
</dbReference>
<dbReference type="AlphaFoldDB" id="A0AAX4IIJ2"/>
<feature type="compositionally biased region" description="Basic and acidic residues" evidence="1">
    <location>
        <begin position="36"/>
        <end position="50"/>
    </location>
</feature>
<accession>A0AAX4IIJ2</accession>
<proteinExistence type="predicted"/>
<name>A0AAX4IIJ2_9PEZI</name>
<dbReference type="RefSeq" id="XP_062779853.1">
    <property type="nucleotide sequence ID" value="XM_062923802.1"/>
</dbReference>
<evidence type="ECO:0000313" key="3">
    <source>
        <dbReference type="Proteomes" id="UP001322277"/>
    </source>
</evidence>
<dbReference type="GeneID" id="87944146"/>
<evidence type="ECO:0000313" key="2">
    <source>
        <dbReference type="EMBL" id="WQF82629.1"/>
    </source>
</evidence>
<keyword evidence="3" id="KW-1185">Reference proteome</keyword>